<evidence type="ECO:0000313" key="2">
    <source>
        <dbReference type="EMBL" id="NKE48205.1"/>
    </source>
</evidence>
<keyword evidence="3" id="KW-1185">Reference proteome</keyword>
<dbReference type="InterPro" id="IPR029063">
    <property type="entry name" value="SAM-dependent_MTases_sf"/>
</dbReference>
<dbReference type="PANTHER" id="PTHR34203:SF15">
    <property type="entry name" value="SLL1173 PROTEIN"/>
    <property type="match status" value="1"/>
</dbReference>
<evidence type="ECO:0000259" key="1">
    <source>
        <dbReference type="Pfam" id="PF05050"/>
    </source>
</evidence>
<dbReference type="InterPro" id="IPR052514">
    <property type="entry name" value="SAM-dependent_MTase"/>
</dbReference>
<dbReference type="Pfam" id="PF05050">
    <property type="entry name" value="Methyltransf_21"/>
    <property type="match status" value="1"/>
</dbReference>
<dbReference type="SUPFAM" id="SSF53335">
    <property type="entry name" value="S-adenosyl-L-methionine-dependent methyltransferases"/>
    <property type="match status" value="1"/>
</dbReference>
<reference evidence="2 3" key="1">
    <citation type="submission" date="2020-03" db="EMBL/GenBank/DDBJ databases">
        <title>Roseomonas selenitidurans sp. nov. isolated from soil.</title>
        <authorList>
            <person name="Liu H."/>
        </authorList>
    </citation>
    <scope>NUCLEOTIDE SEQUENCE [LARGE SCALE GENOMIC DNA]</scope>
    <source>
        <strain evidence="2 3">JCM 15073</strain>
    </source>
</reference>
<dbReference type="Proteomes" id="UP000765160">
    <property type="component" value="Unassembled WGS sequence"/>
</dbReference>
<dbReference type="RefSeq" id="WP_168054344.1">
    <property type="nucleotide sequence ID" value="NZ_JAATJR010000008.1"/>
</dbReference>
<dbReference type="NCBIfam" id="TIGR01444">
    <property type="entry name" value="fkbM_fam"/>
    <property type="match status" value="1"/>
</dbReference>
<keyword evidence="2" id="KW-0489">Methyltransferase</keyword>
<organism evidence="2 3">
    <name type="scientific">Falsiroseomonas frigidaquae</name>
    <dbReference type="NCBI Taxonomy" id="487318"/>
    <lineage>
        <taxon>Bacteria</taxon>
        <taxon>Pseudomonadati</taxon>
        <taxon>Pseudomonadota</taxon>
        <taxon>Alphaproteobacteria</taxon>
        <taxon>Acetobacterales</taxon>
        <taxon>Roseomonadaceae</taxon>
        <taxon>Falsiroseomonas</taxon>
    </lineage>
</organism>
<accession>A0ABX1F7G9</accession>
<name>A0ABX1F7G9_9PROT</name>
<sequence>MNLEALEEFGARISADAKALGPMETKEFSERRKNYPFYGYAEVVTKYVAPFVMFCNNDEVFAYCANWNGAFDYEEHTLRAWSLLCKESSAILDIGAHVGLFSLVAALSNPKAEIDAFEAIDHIFARLFVNAQANRFFKVRPHLAAVSDGEGWIDMNIRSGPRLMSTGASVVDRGKSVAVKRINKISIDNFLQGRPVDLMKIDVEEHEFHVIRGGIKSINMHKPTILAEILTPEILASVTGLVTPLGYDAYWLSEHDGSLSDIKADRPSSSRNVLLRHPSRAIGGLKIPSAKSTSP</sequence>
<comment type="caution">
    <text evidence="2">The sequence shown here is derived from an EMBL/GenBank/DDBJ whole genome shotgun (WGS) entry which is preliminary data.</text>
</comment>
<protein>
    <submittedName>
        <fullName evidence="2">FkbM family methyltransferase</fullName>
    </submittedName>
</protein>
<dbReference type="EMBL" id="JAAVTX010000008">
    <property type="protein sequence ID" value="NKE48205.1"/>
    <property type="molecule type" value="Genomic_DNA"/>
</dbReference>
<dbReference type="Gene3D" id="3.40.50.150">
    <property type="entry name" value="Vaccinia Virus protein VP39"/>
    <property type="match status" value="1"/>
</dbReference>
<dbReference type="GO" id="GO:0032259">
    <property type="term" value="P:methylation"/>
    <property type="evidence" value="ECO:0007669"/>
    <property type="project" value="UniProtKB-KW"/>
</dbReference>
<dbReference type="InterPro" id="IPR006342">
    <property type="entry name" value="FkbM_mtfrase"/>
</dbReference>
<dbReference type="PANTHER" id="PTHR34203">
    <property type="entry name" value="METHYLTRANSFERASE, FKBM FAMILY PROTEIN"/>
    <property type="match status" value="1"/>
</dbReference>
<evidence type="ECO:0000313" key="3">
    <source>
        <dbReference type="Proteomes" id="UP000765160"/>
    </source>
</evidence>
<proteinExistence type="predicted"/>
<gene>
    <name evidence="2" type="ORF">HB662_25740</name>
</gene>
<keyword evidence="2" id="KW-0808">Transferase</keyword>
<feature type="domain" description="Methyltransferase FkbM" evidence="1">
    <location>
        <begin position="93"/>
        <end position="229"/>
    </location>
</feature>
<dbReference type="GO" id="GO:0008168">
    <property type="term" value="F:methyltransferase activity"/>
    <property type="evidence" value="ECO:0007669"/>
    <property type="project" value="UniProtKB-KW"/>
</dbReference>